<sequence>MTHAIRFHKTGGPEVLVWEEVGVGKPGPGEARIRHTAVGLNFVDIYNRSGVYPAQLPSGLGSEAAGVVEEVGSGVTDLKPGDRVAYGASPLGAYSEARLIPADRLLKLPDGVDDKTAAAMMLKGLTTQYLIRQTYRVKAGDTILLHAAAGGVGLILSQWAKHLGATVIGTVSSDEKAKLAKAHGCDHVIIYSREDFVKRVDEITGGKKVPVVYDSVGKDTFLKSLDCLAPLGVAALFGASSGAVEPLNLGLLAQKGSLYVTRPTLFTYAAKRESLVAMANELFDVVKSGAVKIEVHQTYPLKDAAKAHADLAARKTTGSTVLTV</sequence>
<dbReference type="AlphaFoldDB" id="A0A4Q1UMN3"/>
<dbReference type="PANTHER" id="PTHR48106">
    <property type="entry name" value="QUINONE OXIDOREDUCTASE PIG3-RELATED"/>
    <property type="match status" value="1"/>
</dbReference>
<dbReference type="GO" id="GO:0003960">
    <property type="term" value="F:quinone reductase (NADPH) activity"/>
    <property type="evidence" value="ECO:0007669"/>
    <property type="project" value="InterPro"/>
</dbReference>
<dbReference type="InterPro" id="IPR036291">
    <property type="entry name" value="NAD(P)-bd_dom_sf"/>
</dbReference>
<dbReference type="EMBL" id="MZXW01000050">
    <property type="protein sequence ID" value="RXT36641.1"/>
    <property type="molecule type" value="Genomic_DNA"/>
</dbReference>
<dbReference type="Gene3D" id="3.90.180.10">
    <property type="entry name" value="Medium-chain alcohol dehydrogenases, catalytic domain"/>
    <property type="match status" value="1"/>
</dbReference>
<dbReference type="RefSeq" id="WP_129274776.1">
    <property type="nucleotide sequence ID" value="NZ_MZXW01000050.1"/>
</dbReference>
<dbReference type="Proteomes" id="UP000290819">
    <property type="component" value="Unassembled WGS sequence"/>
</dbReference>
<dbReference type="GO" id="GO:0070402">
    <property type="term" value="F:NADPH binding"/>
    <property type="evidence" value="ECO:0007669"/>
    <property type="project" value="TreeGrafter"/>
</dbReference>
<dbReference type="Gene3D" id="3.40.50.720">
    <property type="entry name" value="NAD(P)-binding Rossmann-like Domain"/>
    <property type="match status" value="1"/>
</dbReference>
<dbReference type="InterPro" id="IPR013149">
    <property type="entry name" value="ADH-like_C"/>
</dbReference>
<dbReference type="InterPro" id="IPR002364">
    <property type="entry name" value="Quin_OxRdtase/zeta-crystal_CS"/>
</dbReference>
<dbReference type="GO" id="GO:0008270">
    <property type="term" value="F:zinc ion binding"/>
    <property type="evidence" value="ECO:0007669"/>
    <property type="project" value="InterPro"/>
</dbReference>
<dbReference type="CDD" id="cd05286">
    <property type="entry name" value="QOR2"/>
    <property type="match status" value="1"/>
</dbReference>
<dbReference type="InterPro" id="IPR011032">
    <property type="entry name" value="GroES-like_sf"/>
</dbReference>
<dbReference type="InterPro" id="IPR013154">
    <property type="entry name" value="ADH-like_N"/>
</dbReference>
<dbReference type="NCBIfam" id="NF008024">
    <property type="entry name" value="PRK10754.1"/>
    <property type="match status" value="1"/>
</dbReference>
<gene>
    <name evidence="4" type="ORF">B5V03_33925</name>
</gene>
<proteinExistence type="predicted"/>
<dbReference type="PROSITE" id="PS01162">
    <property type="entry name" value="QOR_ZETA_CRYSTAL"/>
    <property type="match status" value="1"/>
</dbReference>
<dbReference type="Pfam" id="PF00107">
    <property type="entry name" value="ADH_zinc_N"/>
    <property type="match status" value="1"/>
</dbReference>
<dbReference type="GO" id="GO:0005829">
    <property type="term" value="C:cytosol"/>
    <property type="evidence" value="ECO:0007669"/>
    <property type="project" value="TreeGrafter"/>
</dbReference>
<dbReference type="SMART" id="SM00829">
    <property type="entry name" value="PKS_ER"/>
    <property type="match status" value="1"/>
</dbReference>
<dbReference type="SUPFAM" id="SSF50129">
    <property type="entry name" value="GroES-like"/>
    <property type="match status" value="1"/>
</dbReference>
<accession>A0A4Q1UMN3</accession>
<dbReference type="OrthoDB" id="9805883at2"/>
<keyword evidence="2" id="KW-0560">Oxidoreductase</keyword>
<dbReference type="InterPro" id="IPR047618">
    <property type="entry name" value="QOR-like"/>
</dbReference>
<name>A0A4Q1UMN3_9BRAD</name>
<dbReference type="FunFam" id="3.40.50.720:FF:000053">
    <property type="entry name" value="Quinone oxidoreductase 1"/>
    <property type="match status" value="1"/>
</dbReference>
<evidence type="ECO:0000259" key="3">
    <source>
        <dbReference type="SMART" id="SM00829"/>
    </source>
</evidence>
<dbReference type="SUPFAM" id="SSF51735">
    <property type="entry name" value="NAD(P)-binding Rossmann-fold domains"/>
    <property type="match status" value="1"/>
</dbReference>
<evidence type="ECO:0000313" key="5">
    <source>
        <dbReference type="Proteomes" id="UP000290819"/>
    </source>
</evidence>
<keyword evidence="5" id="KW-1185">Reference proteome</keyword>
<dbReference type="Pfam" id="PF08240">
    <property type="entry name" value="ADH_N"/>
    <property type="match status" value="1"/>
</dbReference>
<dbReference type="GO" id="GO:0035925">
    <property type="term" value="F:mRNA 3'-UTR AU-rich region binding"/>
    <property type="evidence" value="ECO:0007669"/>
    <property type="project" value="TreeGrafter"/>
</dbReference>
<dbReference type="InterPro" id="IPR020843">
    <property type="entry name" value="ER"/>
</dbReference>
<evidence type="ECO:0000256" key="1">
    <source>
        <dbReference type="ARBA" id="ARBA00022857"/>
    </source>
</evidence>
<keyword evidence="1" id="KW-0521">NADP</keyword>
<evidence type="ECO:0000313" key="4">
    <source>
        <dbReference type="EMBL" id="RXT36641.1"/>
    </source>
</evidence>
<dbReference type="PANTHER" id="PTHR48106:SF13">
    <property type="entry name" value="QUINONE OXIDOREDUCTASE-RELATED"/>
    <property type="match status" value="1"/>
</dbReference>
<organism evidence="4 5">
    <name type="scientific">Bradyrhizobium betae</name>
    <dbReference type="NCBI Taxonomy" id="244734"/>
    <lineage>
        <taxon>Bacteria</taxon>
        <taxon>Pseudomonadati</taxon>
        <taxon>Pseudomonadota</taxon>
        <taxon>Alphaproteobacteria</taxon>
        <taxon>Hyphomicrobiales</taxon>
        <taxon>Nitrobacteraceae</taxon>
        <taxon>Bradyrhizobium</taxon>
    </lineage>
</organism>
<feature type="domain" description="Enoyl reductase (ER)" evidence="3">
    <location>
        <begin position="11"/>
        <end position="322"/>
    </location>
</feature>
<evidence type="ECO:0000256" key="2">
    <source>
        <dbReference type="ARBA" id="ARBA00023002"/>
    </source>
</evidence>
<protein>
    <submittedName>
        <fullName evidence="4">Quinone oxidoreductase</fullName>
    </submittedName>
</protein>
<reference evidence="4 5" key="1">
    <citation type="submission" date="2017-03" db="EMBL/GenBank/DDBJ databases">
        <authorList>
            <person name="Safronova V.I."/>
            <person name="Sazanova A.L."/>
            <person name="Chirak E.R."/>
        </authorList>
    </citation>
    <scope>NUCLEOTIDE SEQUENCE [LARGE SCALE GENOMIC DNA]</scope>
    <source>
        <strain evidence="4 5">Opo-243</strain>
    </source>
</reference>
<comment type="caution">
    <text evidence="4">The sequence shown here is derived from an EMBL/GenBank/DDBJ whole genome shotgun (WGS) entry which is preliminary data.</text>
</comment>